<sequence>MSSTARRTVSRILGISAWGLLGMLVGLGVGYFMYVKQPAVFTSTSTFEIAGNPAGSRPASTDPAELANEAPSTQPAGPFLFSQTIIAQAIDSENLLRQLSSNRSATADQVAGQWIAAGNISTEALGSSGKGALLQLQTKAPTPSVATRLNQAILATYQSQNTDNKEFVQWNESIELLTTARAEIQKRQAELEAFAQNLEIPADAVWIDGKVESAAATRLPTLKTELQQLTAQQSALAKRLIEIEAMIAQGSSAEQILVVMGQPVPTSPPEPENASDESAARAYAAELARRERAERRAKWETEVIPLEQELEKLLTKVGPAHPAAVALKSRLAKARDDFGAPGNNETAPADKPNSPSSPDAKEGPADVEAEAPPSNGQRISTLLKQLRAQKHRLDQQRSRAEEEQSQVLLTLTSEEQKLRLADSIQQDQAQQRQLLASVITKLATLEDASPILPAILTTTSPPSEGIQTDPQLRPYLLTGGAVGLALGILAAILLWGASLMTTDGITQEKSTTI</sequence>
<keyword evidence="4" id="KW-1185">Reference proteome</keyword>
<accession>A0A517MNC2</accession>
<feature type="transmembrane region" description="Helical" evidence="2">
    <location>
        <begin position="475"/>
        <end position="497"/>
    </location>
</feature>
<dbReference type="KEGG" id="rml:FF011L_51870"/>
<dbReference type="EMBL" id="CP036262">
    <property type="protein sequence ID" value="QDS96379.1"/>
    <property type="molecule type" value="Genomic_DNA"/>
</dbReference>
<dbReference type="Proteomes" id="UP000320672">
    <property type="component" value="Chromosome"/>
</dbReference>
<dbReference type="AlphaFoldDB" id="A0A517MNC2"/>
<dbReference type="RefSeq" id="WP_218932858.1">
    <property type="nucleotide sequence ID" value="NZ_CP036262.1"/>
</dbReference>
<protein>
    <recommendedName>
        <fullName evidence="5">Chain length determinant protein</fullName>
    </recommendedName>
</protein>
<organism evidence="3 4">
    <name type="scientific">Roseimaritima multifibrata</name>
    <dbReference type="NCBI Taxonomy" id="1930274"/>
    <lineage>
        <taxon>Bacteria</taxon>
        <taxon>Pseudomonadati</taxon>
        <taxon>Planctomycetota</taxon>
        <taxon>Planctomycetia</taxon>
        <taxon>Pirellulales</taxon>
        <taxon>Pirellulaceae</taxon>
        <taxon>Roseimaritima</taxon>
    </lineage>
</organism>
<evidence type="ECO:0000256" key="2">
    <source>
        <dbReference type="SAM" id="Phobius"/>
    </source>
</evidence>
<evidence type="ECO:0000313" key="3">
    <source>
        <dbReference type="EMBL" id="QDS96379.1"/>
    </source>
</evidence>
<keyword evidence="2" id="KW-0812">Transmembrane</keyword>
<feature type="transmembrane region" description="Helical" evidence="2">
    <location>
        <begin position="12"/>
        <end position="34"/>
    </location>
</feature>
<evidence type="ECO:0008006" key="5">
    <source>
        <dbReference type="Google" id="ProtNLM"/>
    </source>
</evidence>
<keyword evidence="2" id="KW-1133">Transmembrane helix</keyword>
<reference evidence="3 4" key="1">
    <citation type="submission" date="2019-02" db="EMBL/GenBank/DDBJ databases">
        <title>Deep-cultivation of Planctomycetes and their phenomic and genomic characterization uncovers novel biology.</title>
        <authorList>
            <person name="Wiegand S."/>
            <person name="Jogler M."/>
            <person name="Boedeker C."/>
            <person name="Pinto D."/>
            <person name="Vollmers J."/>
            <person name="Rivas-Marin E."/>
            <person name="Kohn T."/>
            <person name="Peeters S.H."/>
            <person name="Heuer A."/>
            <person name="Rast P."/>
            <person name="Oberbeckmann S."/>
            <person name="Bunk B."/>
            <person name="Jeske O."/>
            <person name="Meyerdierks A."/>
            <person name="Storesund J.E."/>
            <person name="Kallscheuer N."/>
            <person name="Luecker S."/>
            <person name="Lage O.M."/>
            <person name="Pohl T."/>
            <person name="Merkel B.J."/>
            <person name="Hornburger P."/>
            <person name="Mueller R.-W."/>
            <person name="Bruemmer F."/>
            <person name="Labrenz M."/>
            <person name="Spormann A.M."/>
            <person name="Op den Camp H."/>
            <person name="Overmann J."/>
            <person name="Amann R."/>
            <person name="Jetten M.S.M."/>
            <person name="Mascher T."/>
            <person name="Medema M.H."/>
            <person name="Devos D.P."/>
            <person name="Kaster A.-K."/>
            <person name="Ovreas L."/>
            <person name="Rohde M."/>
            <person name="Galperin M.Y."/>
            <person name="Jogler C."/>
        </authorList>
    </citation>
    <scope>NUCLEOTIDE SEQUENCE [LARGE SCALE GENOMIC DNA]</scope>
    <source>
        <strain evidence="3 4">FF011L</strain>
    </source>
</reference>
<gene>
    <name evidence="3" type="ORF">FF011L_51870</name>
</gene>
<proteinExistence type="predicted"/>
<evidence type="ECO:0000313" key="4">
    <source>
        <dbReference type="Proteomes" id="UP000320672"/>
    </source>
</evidence>
<evidence type="ECO:0000256" key="1">
    <source>
        <dbReference type="SAM" id="MobiDB-lite"/>
    </source>
</evidence>
<keyword evidence="2" id="KW-0472">Membrane</keyword>
<feature type="region of interest" description="Disordered" evidence="1">
    <location>
        <begin position="336"/>
        <end position="377"/>
    </location>
</feature>
<name>A0A517MNC2_9BACT</name>
<feature type="region of interest" description="Disordered" evidence="1">
    <location>
        <begin position="52"/>
        <end position="75"/>
    </location>
</feature>